<accession>A0ABZ2NL07</accession>
<dbReference type="EMBL" id="CP147407">
    <property type="protein sequence ID" value="WXB98514.1"/>
    <property type="molecule type" value="Genomic_DNA"/>
</dbReference>
<evidence type="ECO:0000256" key="2">
    <source>
        <dbReference type="ARBA" id="ARBA00005028"/>
    </source>
</evidence>
<comment type="pathway">
    <text evidence="2 8">Carbohydrate metabolism; hexose metabolism.</text>
</comment>
<evidence type="ECO:0000256" key="3">
    <source>
        <dbReference type="ARBA" id="ARBA00006206"/>
    </source>
</evidence>
<gene>
    <name evidence="9" type="ORF">WCV65_08580</name>
</gene>
<dbReference type="GO" id="GO:0016853">
    <property type="term" value="F:isomerase activity"/>
    <property type="evidence" value="ECO:0007669"/>
    <property type="project" value="UniProtKB-KW"/>
</dbReference>
<keyword evidence="6 8" id="KW-0413">Isomerase</keyword>
<dbReference type="InterPro" id="IPR014718">
    <property type="entry name" value="GH-type_carb-bd"/>
</dbReference>
<dbReference type="Pfam" id="PF01263">
    <property type="entry name" value="Aldose_epim"/>
    <property type="match status" value="1"/>
</dbReference>
<dbReference type="Proteomes" id="UP001377337">
    <property type="component" value="Chromosome"/>
</dbReference>
<keyword evidence="7 8" id="KW-0119">Carbohydrate metabolism</keyword>
<evidence type="ECO:0000313" key="9">
    <source>
        <dbReference type="EMBL" id="WXB98514.1"/>
    </source>
</evidence>
<name>A0ABZ2NL07_9BACI</name>
<dbReference type="CDD" id="cd09019">
    <property type="entry name" value="galactose_mutarotase_like"/>
    <property type="match status" value="1"/>
</dbReference>
<dbReference type="EC" id="5.1.3.3" evidence="4 8"/>
<dbReference type="NCBIfam" id="NF008277">
    <property type="entry name" value="PRK11055.1"/>
    <property type="match status" value="1"/>
</dbReference>
<dbReference type="PIRSF" id="PIRSF005096">
    <property type="entry name" value="GALM"/>
    <property type="match status" value="1"/>
</dbReference>
<dbReference type="PANTHER" id="PTHR10091">
    <property type="entry name" value="ALDOSE-1-EPIMERASE"/>
    <property type="match status" value="1"/>
</dbReference>
<dbReference type="InterPro" id="IPR008183">
    <property type="entry name" value="Aldose_1/G6P_1-epimerase"/>
</dbReference>
<reference evidence="9 10" key="1">
    <citation type="submission" date="2024-02" db="EMBL/GenBank/DDBJ databases">
        <title>Seven novel Bacillus-like species.</title>
        <authorList>
            <person name="Liu G."/>
        </authorList>
    </citation>
    <scope>NUCLEOTIDE SEQUENCE [LARGE SCALE GENOMIC DNA]</scope>
    <source>
        <strain evidence="9 10">FJAT-52054</strain>
    </source>
</reference>
<evidence type="ECO:0000256" key="6">
    <source>
        <dbReference type="ARBA" id="ARBA00023235"/>
    </source>
</evidence>
<proteinExistence type="inferred from homology"/>
<comment type="similarity">
    <text evidence="3 8">Belongs to the aldose epimerase family.</text>
</comment>
<dbReference type="InterPro" id="IPR047215">
    <property type="entry name" value="Galactose_mutarotase-like"/>
</dbReference>
<keyword evidence="10" id="KW-1185">Reference proteome</keyword>
<dbReference type="InterPro" id="IPR018052">
    <property type="entry name" value="Ald1_epimerase_CS"/>
</dbReference>
<evidence type="ECO:0000313" key="10">
    <source>
        <dbReference type="Proteomes" id="UP001377337"/>
    </source>
</evidence>
<dbReference type="InterPro" id="IPR015443">
    <property type="entry name" value="Aldose_1-epimerase"/>
</dbReference>
<dbReference type="SUPFAM" id="SSF74650">
    <property type="entry name" value="Galactose mutarotase-like"/>
    <property type="match status" value="1"/>
</dbReference>
<dbReference type="InterPro" id="IPR011013">
    <property type="entry name" value="Gal_mutarotase_sf_dom"/>
</dbReference>
<dbReference type="RefSeq" id="WP_338781601.1">
    <property type="nucleotide sequence ID" value="NZ_CP147407.1"/>
</dbReference>
<sequence>MKAEKKIFGQLDGQDVYGYRIRNSNGVEVECMEYGCAITRIVTPDRDGRVENIVLGCRELEDYIHRVPYFGAVVGRVGGRIGKGHLPVNRKTYQVTANQEGNHLHGGEKGFSHRVWSSHAIESEQDAAVVFTYFSPDGEEGFPGNLEVKVTYRLTEKNEFILTYEGRPDRDTVLNMTNHTYFNLSGSVKDSIAEHALTLPSGHYLELDDESLPTGRELETEGTVFDFRQGRKLKDGIFSDHEQIKIAGGGYDHPFLLDEGKEMILYEANSGRLLTVETDQPAVIVYTSNSMGDDIVLQEGKTAEKHMAVCLETQFPPDAVHHDSFPSIILRNGEKYHAETKWTFSVR</sequence>
<evidence type="ECO:0000256" key="5">
    <source>
        <dbReference type="ARBA" id="ARBA00014165"/>
    </source>
</evidence>
<evidence type="ECO:0000256" key="8">
    <source>
        <dbReference type="PIRNR" id="PIRNR005096"/>
    </source>
</evidence>
<comment type="catalytic activity">
    <reaction evidence="1 8">
        <text>alpha-D-glucose = beta-D-glucose</text>
        <dbReference type="Rhea" id="RHEA:10264"/>
        <dbReference type="ChEBI" id="CHEBI:15903"/>
        <dbReference type="ChEBI" id="CHEBI:17925"/>
        <dbReference type="EC" id="5.1.3.3"/>
    </reaction>
</comment>
<dbReference type="Gene3D" id="2.70.98.10">
    <property type="match status" value="1"/>
</dbReference>
<evidence type="ECO:0000256" key="7">
    <source>
        <dbReference type="ARBA" id="ARBA00023277"/>
    </source>
</evidence>
<dbReference type="PANTHER" id="PTHR10091:SF0">
    <property type="entry name" value="GALACTOSE MUTAROTASE"/>
    <property type="match status" value="1"/>
</dbReference>
<evidence type="ECO:0000256" key="1">
    <source>
        <dbReference type="ARBA" id="ARBA00001614"/>
    </source>
</evidence>
<evidence type="ECO:0000256" key="4">
    <source>
        <dbReference type="ARBA" id="ARBA00013185"/>
    </source>
</evidence>
<organism evidence="9 10">
    <name type="scientific">Metabacillus sediminis</name>
    <dbReference type="NCBI Taxonomy" id="3117746"/>
    <lineage>
        <taxon>Bacteria</taxon>
        <taxon>Bacillati</taxon>
        <taxon>Bacillota</taxon>
        <taxon>Bacilli</taxon>
        <taxon>Bacillales</taxon>
        <taxon>Bacillaceae</taxon>
        <taxon>Metabacillus</taxon>
    </lineage>
</organism>
<dbReference type="PROSITE" id="PS00545">
    <property type="entry name" value="ALDOSE_1_EPIMERASE"/>
    <property type="match status" value="1"/>
</dbReference>
<protein>
    <recommendedName>
        <fullName evidence="5 8">Aldose 1-epimerase</fullName>
        <ecNumber evidence="4 8">5.1.3.3</ecNumber>
    </recommendedName>
</protein>